<accession>A0A0A1W5V1</accession>
<evidence type="ECO:0000256" key="1">
    <source>
        <dbReference type="ARBA" id="ARBA00004328"/>
    </source>
</evidence>
<gene>
    <name evidence="4" type="ORF">SP5_035_01180</name>
</gene>
<dbReference type="InterPro" id="IPR020991">
    <property type="entry name" value="Connector_podovirus"/>
</dbReference>
<dbReference type="eggNOG" id="ENOG502Z7XJ">
    <property type="taxonomic scope" value="Bacteria"/>
</dbReference>
<evidence type="ECO:0000313" key="5">
    <source>
        <dbReference type="Proteomes" id="UP000032305"/>
    </source>
</evidence>
<comment type="caution">
    <text evidence="4">The sequence shown here is derived from an EMBL/GenBank/DDBJ whole genome shotgun (WGS) entry which is preliminary data.</text>
</comment>
<evidence type="ECO:0008006" key="6">
    <source>
        <dbReference type="Google" id="ProtNLM"/>
    </source>
</evidence>
<comment type="subcellular location">
    <subcellularLocation>
        <location evidence="1">Virion</location>
    </subcellularLocation>
</comment>
<evidence type="ECO:0000313" key="4">
    <source>
        <dbReference type="EMBL" id="GAM00718.1"/>
    </source>
</evidence>
<dbReference type="AlphaFoldDB" id="A0A0A1W5V1"/>
<sequence>MKGLAVNELGTDSEVKEHLDRHARMKSERAIKESLWRDIDERVDPQTEGGFYRGVRSSAGLDNFDQTAVIGLKRYTAAIMGLTVPRNSRWHGISTPSKDLNRLAGVQRWCEHAADRLFACRYASWTGFGMQMAADVRGGGKYGTAVLLADEWVGRGLYYRHLHMAECYIDEDHRGRVDTVHREYELTVRQAVQKFGLDALTDKMRQCWTDENPAKRDDKFQFVHIVRPNERHEPGNPGVPGKPIASLHIALDEKKIVRRGGYRTMPLITGRVELGAKYPQSPAGSVIGTIKTANEIAKTMLRTAHKACDPALAFFDDGDISKLVTRPGGMNPGLVDEFGRSLVQPMPGGGAPSFAMEMQAAEREVIKSAFLEELFQILTNPSDRMTATQVLEMVQKQGVLVGPFAEQHETEKLGPLIERELDILMAAGQIDPMPPEMVEARLQPVAVYQNPLARMSRAEEAAGFTRWVEIIVQAASIDKSVTDYINFDRAIPGVAEVLSVRPSWTNSPDEVAAKRQAREEADAMAQMGAVAPAVAGAALDLSKANDIARGAGL</sequence>
<proteinExistence type="predicted"/>
<reference evidence="4 5" key="1">
    <citation type="submission" date="2014-11" db="EMBL/GenBank/DDBJ databases">
        <title>Whole genome shotgun sequence of Sphingomonas parapaucimobilis NBRC 15100.</title>
        <authorList>
            <person name="Katano-Makiyama Y."/>
            <person name="Hosoyama A."/>
            <person name="Hashimoto M."/>
            <person name="Hosoyama Y."/>
            <person name="Noguchi M."/>
            <person name="Numata M."/>
            <person name="Tsuchikane K."/>
            <person name="Hirakata S."/>
            <person name="Uohara A."/>
            <person name="Shimodaira J."/>
            <person name="Ohji S."/>
            <person name="Ichikawa N."/>
            <person name="Kimura A."/>
            <person name="Yamazoe A."/>
            <person name="Fujita N."/>
        </authorList>
    </citation>
    <scope>NUCLEOTIDE SEQUENCE [LARGE SCALE GENOMIC DNA]</scope>
    <source>
        <strain evidence="4 5">NBRC 15100</strain>
    </source>
</reference>
<keyword evidence="5" id="KW-1185">Reference proteome</keyword>
<name>A0A0A1W5V1_9SPHN</name>
<evidence type="ECO:0000256" key="2">
    <source>
        <dbReference type="ARBA" id="ARBA00022612"/>
    </source>
</evidence>
<evidence type="ECO:0000256" key="3">
    <source>
        <dbReference type="ARBA" id="ARBA00023219"/>
    </source>
</evidence>
<dbReference type="Proteomes" id="UP000032305">
    <property type="component" value="Unassembled WGS sequence"/>
</dbReference>
<keyword evidence="2" id="KW-1188">Viral release from host cell</keyword>
<dbReference type="EMBL" id="BBPI01000035">
    <property type="protein sequence ID" value="GAM00718.1"/>
    <property type="molecule type" value="Genomic_DNA"/>
</dbReference>
<protein>
    <recommendedName>
        <fullName evidence="6">Bacteriophage head to tail connecting protein</fullName>
    </recommendedName>
</protein>
<keyword evidence="3" id="KW-0231">Viral genome packaging</keyword>
<dbReference type="Pfam" id="PF12236">
    <property type="entry name" value="Head-tail_con"/>
    <property type="match status" value="1"/>
</dbReference>
<organism evidence="4 5">
    <name type="scientific">Sphingomonas parapaucimobilis NBRC 15100</name>
    <dbReference type="NCBI Taxonomy" id="1219049"/>
    <lineage>
        <taxon>Bacteria</taxon>
        <taxon>Pseudomonadati</taxon>
        <taxon>Pseudomonadota</taxon>
        <taxon>Alphaproteobacteria</taxon>
        <taxon>Sphingomonadales</taxon>
        <taxon>Sphingomonadaceae</taxon>
        <taxon>Sphingomonas</taxon>
    </lineage>
</organism>